<keyword evidence="4" id="KW-1185">Reference proteome</keyword>
<evidence type="ECO:0000256" key="1">
    <source>
        <dbReference type="SAM" id="MobiDB-lite"/>
    </source>
</evidence>
<dbReference type="EMBL" id="ATLV01014577">
    <property type="status" value="NOT_ANNOTATED_CDS"/>
    <property type="molecule type" value="Genomic_DNA"/>
</dbReference>
<feature type="region of interest" description="Disordered" evidence="1">
    <location>
        <begin position="1"/>
        <end position="68"/>
    </location>
</feature>
<dbReference type="EnsemblMetazoa" id="ASIC006751-RA">
    <property type="protein sequence ID" value="ASIC006751-PA"/>
    <property type="gene ID" value="ASIC006751"/>
</dbReference>
<gene>
    <name evidence="2" type="ORF">ZHAS_00006751</name>
</gene>
<dbReference type="AlphaFoldDB" id="A0A084VM46"/>
<reference evidence="2 4" key="1">
    <citation type="journal article" date="2014" name="BMC Genomics">
        <title>Genome sequence of Anopheles sinensis provides insight into genetics basis of mosquito competence for malaria parasites.</title>
        <authorList>
            <person name="Zhou D."/>
            <person name="Zhang D."/>
            <person name="Ding G."/>
            <person name="Shi L."/>
            <person name="Hou Q."/>
            <person name="Ye Y."/>
            <person name="Xu Y."/>
            <person name="Zhou H."/>
            <person name="Xiong C."/>
            <person name="Li S."/>
            <person name="Yu J."/>
            <person name="Hong S."/>
            <person name="Yu X."/>
            <person name="Zou P."/>
            <person name="Chen C."/>
            <person name="Chang X."/>
            <person name="Wang W."/>
            <person name="Lv Y."/>
            <person name="Sun Y."/>
            <person name="Ma L."/>
            <person name="Shen B."/>
            <person name="Zhu C."/>
        </authorList>
    </citation>
    <scope>NUCLEOTIDE SEQUENCE [LARGE SCALE GENOMIC DNA]</scope>
</reference>
<feature type="compositionally biased region" description="Basic and acidic residues" evidence="1">
    <location>
        <begin position="33"/>
        <end position="43"/>
    </location>
</feature>
<reference evidence="3" key="2">
    <citation type="submission" date="2020-05" db="UniProtKB">
        <authorList>
            <consortium name="EnsemblMetazoa"/>
        </authorList>
    </citation>
    <scope>IDENTIFICATION</scope>
</reference>
<dbReference type="EMBL" id="KE524975">
    <property type="protein sequence ID" value="KFB39040.1"/>
    <property type="molecule type" value="Genomic_DNA"/>
</dbReference>
<proteinExistence type="predicted"/>
<name>A0A084VM46_ANOSI</name>
<protein>
    <submittedName>
        <fullName evidence="2 3">Endoribonuclease L-PSP</fullName>
    </submittedName>
</protein>
<dbReference type="Proteomes" id="UP000030765">
    <property type="component" value="Unassembled WGS sequence"/>
</dbReference>
<feature type="region of interest" description="Disordered" evidence="1">
    <location>
        <begin position="95"/>
        <end position="114"/>
    </location>
</feature>
<evidence type="ECO:0000313" key="3">
    <source>
        <dbReference type="EnsemblMetazoa" id="ASIC006751-PA"/>
    </source>
</evidence>
<feature type="compositionally biased region" description="Basic and acidic residues" evidence="1">
    <location>
        <begin position="1"/>
        <end position="18"/>
    </location>
</feature>
<accession>A0A084VM46</accession>
<organism evidence="2">
    <name type="scientific">Anopheles sinensis</name>
    <name type="common">Mosquito</name>
    <dbReference type="NCBI Taxonomy" id="74873"/>
    <lineage>
        <taxon>Eukaryota</taxon>
        <taxon>Metazoa</taxon>
        <taxon>Ecdysozoa</taxon>
        <taxon>Arthropoda</taxon>
        <taxon>Hexapoda</taxon>
        <taxon>Insecta</taxon>
        <taxon>Pterygota</taxon>
        <taxon>Neoptera</taxon>
        <taxon>Endopterygota</taxon>
        <taxon>Diptera</taxon>
        <taxon>Nematocera</taxon>
        <taxon>Culicoidea</taxon>
        <taxon>Culicidae</taxon>
        <taxon>Anophelinae</taxon>
        <taxon>Anopheles</taxon>
    </lineage>
</organism>
<dbReference type="VEuPathDB" id="VectorBase:ASIC006751"/>
<sequence>MPGSAERRSESVTDDPKSGHVQPARPGRAKPRNHSESRFDQEGIIKPPLPTSDGLEKPTVRRGLSSSLMETRSTLPYSDGRLKRVVVGNQIQPQRPLTVTGVNPEPENARTEDEPFRWRRLVTRVMRLEASSRAS</sequence>
<evidence type="ECO:0000313" key="2">
    <source>
        <dbReference type="EMBL" id="KFB39040.1"/>
    </source>
</evidence>
<evidence type="ECO:0000313" key="4">
    <source>
        <dbReference type="Proteomes" id="UP000030765"/>
    </source>
</evidence>